<keyword evidence="6 11" id="KW-0732">Signal</keyword>
<comment type="caution">
    <text evidence="13">The sequence shown here is derived from an EMBL/GenBank/DDBJ whole genome shotgun (WGS) entry which is preliminary data.</text>
</comment>
<feature type="domain" description="Porin" evidence="12">
    <location>
        <begin position="22"/>
        <end position="342"/>
    </location>
</feature>
<dbReference type="InterPro" id="IPR033900">
    <property type="entry name" value="Gram_neg_porin_domain"/>
</dbReference>
<keyword evidence="10" id="KW-0998">Cell outer membrane</keyword>
<sequence length="367" mass="38451">MPLPSPITLATPMNTKTLVLITLAAAPLSALAQSSITLYGIADTGVRYTSGLTAANAASNTSGAALSSGVNTTSRFGFRGREDLGGGMYALFNLETGLNLDTGTTANSSKFFDRAAIVGLGGNWGQVTAGRQTNLLADAISPVDPVGMRFAAFNPNIATAALSSHGLGVEYGSAGATTGSYRLDNSVKYTGRFGGLTARAMYSFGETAQGGSARSSAGAGLAYGTQTWTVSGAYQRFKTADQWELKAATLGASYKWDKLRLALNTARSDGQTNATTSRTVQRVHSLGATWSAHSTLDLTAALYHVERERSGRAADGYTRALLFAEYKLSRRSKLYAELDRTHWSGGFQGGQNKDVATGVTAGLMHSF</sequence>
<evidence type="ECO:0000256" key="10">
    <source>
        <dbReference type="ARBA" id="ARBA00023237"/>
    </source>
</evidence>
<evidence type="ECO:0000256" key="11">
    <source>
        <dbReference type="SAM" id="SignalP"/>
    </source>
</evidence>
<keyword evidence="5" id="KW-0812">Transmembrane</keyword>
<proteinExistence type="predicted"/>
<dbReference type="PANTHER" id="PTHR34501:SF9">
    <property type="entry name" value="MAJOR OUTER MEMBRANE PROTEIN P.IA"/>
    <property type="match status" value="1"/>
</dbReference>
<dbReference type="AlphaFoldDB" id="A0A2G7T6V8"/>
<accession>A0A2G7T6V8</accession>
<dbReference type="PANTHER" id="PTHR34501">
    <property type="entry name" value="PROTEIN YDDL-RELATED"/>
    <property type="match status" value="1"/>
</dbReference>
<dbReference type="GO" id="GO:0006811">
    <property type="term" value="P:monoatomic ion transport"/>
    <property type="evidence" value="ECO:0007669"/>
    <property type="project" value="UniProtKB-KW"/>
</dbReference>
<keyword evidence="7" id="KW-0406">Ion transport</keyword>
<name>A0A2G7T6V8_9FLAO</name>
<keyword evidence="8" id="KW-0626">Porin</keyword>
<comment type="subcellular location">
    <subcellularLocation>
        <location evidence="1">Cell outer membrane</location>
        <topology evidence="1">Multi-pass membrane protein</topology>
    </subcellularLocation>
</comment>
<dbReference type="GO" id="GO:0009279">
    <property type="term" value="C:cell outer membrane"/>
    <property type="evidence" value="ECO:0007669"/>
    <property type="project" value="UniProtKB-SubCell"/>
</dbReference>
<gene>
    <name evidence="13" type="ORF">CTI11_12385</name>
</gene>
<evidence type="ECO:0000256" key="3">
    <source>
        <dbReference type="ARBA" id="ARBA00022448"/>
    </source>
</evidence>
<evidence type="ECO:0000259" key="12">
    <source>
        <dbReference type="Pfam" id="PF13609"/>
    </source>
</evidence>
<evidence type="ECO:0000256" key="5">
    <source>
        <dbReference type="ARBA" id="ARBA00022692"/>
    </source>
</evidence>
<evidence type="ECO:0000256" key="4">
    <source>
        <dbReference type="ARBA" id="ARBA00022452"/>
    </source>
</evidence>
<dbReference type="GO" id="GO:0046930">
    <property type="term" value="C:pore complex"/>
    <property type="evidence" value="ECO:0007669"/>
    <property type="project" value="UniProtKB-KW"/>
</dbReference>
<keyword evidence="3" id="KW-0813">Transport</keyword>
<keyword evidence="4" id="KW-1134">Transmembrane beta strand</keyword>
<feature type="chain" id="PRO_5013553208" evidence="11">
    <location>
        <begin position="33"/>
        <end position="367"/>
    </location>
</feature>
<dbReference type="SUPFAM" id="SSF56935">
    <property type="entry name" value="Porins"/>
    <property type="match status" value="1"/>
</dbReference>
<dbReference type="InterPro" id="IPR023614">
    <property type="entry name" value="Porin_dom_sf"/>
</dbReference>
<dbReference type="Pfam" id="PF13609">
    <property type="entry name" value="Porin_4"/>
    <property type="match status" value="1"/>
</dbReference>
<dbReference type="Gene3D" id="2.40.160.10">
    <property type="entry name" value="Porin"/>
    <property type="match status" value="1"/>
</dbReference>
<keyword evidence="9" id="KW-0472">Membrane</keyword>
<dbReference type="GO" id="GO:0015288">
    <property type="term" value="F:porin activity"/>
    <property type="evidence" value="ECO:0007669"/>
    <property type="project" value="UniProtKB-KW"/>
</dbReference>
<dbReference type="EMBL" id="PEKC01000038">
    <property type="protein sequence ID" value="PII35658.1"/>
    <property type="molecule type" value="Genomic_DNA"/>
</dbReference>
<evidence type="ECO:0000313" key="13">
    <source>
        <dbReference type="EMBL" id="PII35658.1"/>
    </source>
</evidence>
<protein>
    <submittedName>
        <fullName evidence="13">Porin</fullName>
    </submittedName>
</protein>
<organism evidence="13">
    <name type="scientific">Chryseobacterium sp. B5</name>
    <dbReference type="NCBI Taxonomy" id="2050562"/>
    <lineage>
        <taxon>Bacteria</taxon>
        <taxon>Pseudomonadati</taxon>
        <taxon>Bacteroidota</taxon>
        <taxon>Flavobacteriia</taxon>
        <taxon>Flavobacteriales</taxon>
        <taxon>Weeksellaceae</taxon>
        <taxon>Chryseobacterium group</taxon>
        <taxon>Chryseobacterium</taxon>
    </lineage>
</organism>
<evidence type="ECO:0000256" key="1">
    <source>
        <dbReference type="ARBA" id="ARBA00004571"/>
    </source>
</evidence>
<feature type="signal peptide" evidence="11">
    <location>
        <begin position="1"/>
        <end position="32"/>
    </location>
</feature>
<evidence type="ECO:0000256" key="8">
    <source>
        <dbReference type="ARBA" id="ARBA00023114"/>
    </source>
</evidence>
<dbReference type="CDD" id="cd00342">
    <property type="entry name" value="gram_neg_porins"/>
    <property type="match status" value="1"/>
</dbReference>
<reference evidence="13" key="1">
    <citation type="submission" date="2017-10" db="EMBL/GenBank/DDBJ databases">
        <title>Chryseobacterium sp. B5 is a hydrocarbonoclastic and plant growth promoting bacterium.</title>
        <authorList>
            <person name="Thijs S."/>
            <person name="Gkorezis P."/>
            <person name="Van Hamme J."/>
        </authorList>
    </citation>
    <scope>NUCLEOTIDE SEQUENCE</scope>
    <source>
        <strain evidence="13">B5</strain>
    </source>
</reference>
<evidence type="ECO:0000256" key="2">
    <source>
        <dbReference type="ARBA" id="ARBA00011233"/>
    </source>
</evidence>
<dbReference type="InterPro" id="IPR050298">
    <property type="entry name" value="Gram-neg_bact_OMP"/>
</dbReference>
<evidence type="ECO:0000256" key="9">
    <source>
        <dbReference type="ARBA" id="ARBA00023136"/>
    </source>
</evidence>
<comment type="subunit">
    <text evidence="2">Homotrimer.</text>
</comment>
<evidence type="ECO:0000256" key="7">
    <source>
        <dbReference type="ARBA" id="ARBA00023065"/>
    </source>
</evidence>
<evidence type="ECO:0000256" key="6">
    <source>
        <dbReference type="ARBA" id="ARBA00022729"/>
    </source>
</evidence>